<proteinExistence type="predicted"/>
<accession>A0ABU6J8I7</accession>
<evidence type="ECO:0000313" key="2">
    <source>
        <dbReference type="Proteomes" id="UP001352263"/>
    </source>
</evidence>
<dbReference type="EMBL" id="JAWIIV010000009">
    <property type="protein sequence ID" value="MEC4719957.1"/>
    <property type="molecule type" value="Genomic_DNA"/>
</dbReference>
<dbReference type="RefSeq" id="WP_326506672.1">
    <property type="nucleotide sequence ID" value="NZ_JAWIIV010000009.1"/>
</dbReference>
<keyword evidence="2" id="KW-1185">Reference proteome</keyword>
<gene>
    <name evidence="1" type="ORF">RY831_12415</name>
</gene>
<protein>
    <submittedName>
        <fullName evidence="1">Uncharacterized protein</fullName>
    </submittedName>
</protein>
<evidence type="ECO:0000313" key="1">
    <source>
        <dbReference type="EMBL" id="MEC4719957.1"/>
    </source>
</evidence>
<dbReference type="Proteomes" id="UP001352263">
    <property type="component" value="Unassembled WGS sequence"/>
</dbReference>
<sequence>MKTLSIKDLSVTSELDARAMTSVRGGTGYAKMPALFVGPLASFSRHELNFGAAQGLGQEQNTLVNNGNNVAFASGIKSNVNPTQSGKNTINFMS</sequence>
<name>A0ABU6J8I7_9BURK</name>
<comment type="caution">
    <text evidence="1">The sequence shown here is derived from an EMBL/GenBank/DDBJ whole genome shotgun (WGS) entry which is preliminary data.</text>
</comment>
<organism evidence="1 2">
    <name type="scientific">Noviherbaspirillum album</name>
    <dbReference type="NCBI Taxonomy" id="3080276"/>
    <lineage>
        <taxon>Bacteria</taxon>
        <taxon>Pseudomonadati</taxon>
        <taxon>Pseudomonadota</taxon>
        <taxon>Betaproteobacteria</taxon>
        <taxon>Burkholderiales</taxon>
        <taxon>Oxalobacteraceae</taxon>
        <taxon>Noviherbaspirillum</taxon>
    </lineage>
</organism>
<reference evidence="1 2" key="1">
    <citation type="submission" date="2023-10" db="EMBL/GenBank/DDBJ databases">
        <title>Noviherbaspirillum sp. CPCC 100848 genome assembly.</title>
        <authorList>
            <person name="Li X.Y."/>
            <person name="Fang X.M."/>
        </authorList>
    </citation>
    <scope>NUCLEOTIDE SEQUENCE [LARGE SCALE GENOMIC DNA]</scope>
    <source>
        <strain evidence="1 2">CPCC 100848</strain>
    </source>
</reference>